<evidence type="ECO:0000256" key="2">
    <source>
        <dbReference type="ARBA" id="ARBA00034301"/>
    </source>
</evidence>
<dbReference type="RefSeq" id="WP_155704265.1">
    <property type="nucleotide sequence ID" value="NZ_CP034235.1"/>
</dbReference>
<evidence type="ECO:0000256" key="3">
    <source>
        <dbReference type="ARBA" id="ARBA00048505"/>
    </source>
</evidence>
<dbReference type="PANTHER" id="PTHR42773:SF1">
    <property type="entry name" value="METALLO-BETA-LACTAMASE FAMILY PROTEIN"/>
    <property type="match status" value="1"/>
</dbReference>
<dbReference type="EMBL" id="CP034235">
    <property type="protein sequence ID" value="QGQ99156.1"/>
    <property type="molecule type" value="Genomic_DNA"/>
</dbReference>
<proteinExistence type="predicted"/>
<evidence type="ECO:0000259" key="4">
    <source>
        <dbReference type="SMART" id="SM00849"/>
    </source>
</evidence>
<dbReference type="OrthoDB" id="9802248at2"/>
<organism evidence="5 6">
    <name type="scientific">Paenibacillus psychroresistens</name>
    <dbReference type="NCBI Taxonomy" id="1778678"/>
    <lineage>
        <taxon>Bacteria</taxon>
        <taxon>Bacillati</taxon>
        <taxon>Bacillota</taxon>
        <taxon>Bacilli</taxon>
        <taxon>Bacillales</taxon>
        <taxon>Paenibacillaceae</taxon>
        <taxon>Paenibacillus</taxon>
    </lineage>
</organism>
<comment type="catalytic activity">
    <reaction evidence="1">
        <text>3',5'-cyclic CMP + H2O = CMP + H(+)</text>
        <dbReference type="Rhea" id="RHEA:72675"/>
        <dbReference type="ChEBI" id="CHEBI:15377"/>
        <dbReference type="ChEBI" id="CHEBI:15378"/>
        <dbReference type="ChEBI" id="CHEBI:58003"/>
        <dbReference type="ChEBI" id="CHEBI:60377"/>
    </reaction>
    <physiologicalReaction direction="left-to-right" evidence="1">
        <dbReference type="Rhea" id="RHEA:72676"/>
    </physiologicalReaction>
</comment>
<evidence type="ECO:0000313" key="5">
    <source>
        <dbReference type="EMBL" id="QGQ99156.1"/>
    </source>
</evidence>
<accession>A0A6B8RV42</accession>
<dbReference type="InterPro" id="IPR036866">
    <property type="entry name" value="RibonucZ/Hydroxyglut_hydro"/>
</dbReference>
<dbReference type="KEGG" id="ppsc:EHS13_31915"/>
<reference evidence="6" key="1">
    <citation type="submission" date="2018-11" db="EMBL/GenBank/DDBJ databases">
        <title>Complete genome sequence of Paenibacillus sp. ML311-T8.</title>
        <authorList>
            <person name="Nam Y.-D."/>
            <person name="Kang J."/>
            <person name="Chung W.-H."/>
            <person name="Park Y.S."/>
        </authorList>
    </citation>
    <scope>NUCLEOTIDE SEQUENCE [LARGE SCALE GENOMIC DNA]</scope>
    <source>
        <strain evidence="6">ML311-T8</strain>
    </source>
</reference>
<keyword evidence="6" id="KW-1185">Reference proteome</keyword>
<gene>
    <name evidence="5" type="ORF">EHS13_31915</name>
</gene>
<dbReference type="Pfam" id="PF00753">
    <property type="entry name" value="Lactamase_B"/>
    <property type="match status" value="1"/>
</dbReference>
<comment type="catalytic activity">
    <reaction evidence="3">
        <text>3',5'-cyclic UMP + H2O = UMP + H(+)</text>
        <dbReference type="Rhea" id="RHEA:70575"/>
        <dbReference type="ChEBI" id="CHEBI:15377"/>
        <dbReference type="ChEBI" id="CHEBI:15378"/>
        <dbReference type="ChEBI" id="CHEBI:57865"/>
        <dbReference type="ChEBI" id="CHEBI:184387"/>
    </reaction>
    <physiologicalReaction direction="left-to-right" evidence="3">
        <dbReference type="Rhea" id="RHEA:70576"/>
    </physiologicalReaction>
</comment>
<dbReference type="SMART" id="SM00849">
    <property type="entry name" value="Lactamase_B"/>
    <property type="match status" value="1"/>
</dbReference>
<sequence length="166" mass="19659">MAKKIAELGGVHTIFLTHYDNDEHTDAELFAKRFGAKRIVHINEQSRTIKAEKAEHSIEGTEPVEWIPDFRFLIVPRHTTGHMVLLYKEKFLFTGDHLYWDRSTQSLGANREYCFYSWSELIKSMELLTKVKFEWVLPRHGDRIHREETVMKQAMVRLLKQMQLTL</sequence>
<comment type="function">
    <text evidence="2">Counteracts the endogenous Pycsar antiviral defense system. Phosphodiesterase that enables metal-dependent hydrolysis of host cyclic nucleotide Pycsar defense signals such as cCMP and cUMP.</text>
</comment>
<dbReference type="PANTHER" id="PTHR42773">
    <property type="entry name" value="METALLO-BETA-LACTAMASE-RELATED"/>
    <property type="match status" value="1"/>
</dbReference>
<evidence type="ECO:0000313" key="6">
    <source>
        <dbReference type="Proteomes" id="UP000426246"/>
    </source>
</evidence>
<evidence type="ECO:0000256" key="1">
    <source>
        <dbReference type="ARBA" id="ARBA00034221"/>
    </source>
</evidence>
<dbReference type="SUPFAM" id="SSF56281">
    <property type="entry name" value="Metallo-hydrolase/oxidoreductase"/>
    <property type="match status" value="1"/>
</dbReference>
<dbReference type="Gene3D" id="3.60.15.10">
    <property type="entry name" value="Ribonuclease Z/Hydroxyacylglutathione hydrolase-like"/>
    <property type="match status" value="1"/>
</dbReference>
<dbReference type="InterPro" id="IPR001279">
    <property type="entry name" value="Metallo-B-lactamas"/>
</dbReference>
<name>A0A6B8RV42_9BACL</name>
<dbReference type="AlphaFoldDB" id="A0A6B8RV42"/>
<dbReference type="Proteomes" id="UP000426246">
    <property type="component" value="Chromosome"/>
</dbReference>
<protein>
    <recommendedName>
        <fullName evidence="4">Metallo-beta-lactamase domain-containing protein</fullName>
    </recommendedName>
</protein>
<feature type="domain" description="Metallo-beta-lactamase" evidence="4">
    <location>
        <begin position="5"/>
        <end position="140"/>
    </location>
</feature>